<dbReference type="InterPro" id="IPR036390">
    <property type="entry name" value="WH_DNA-bd_sf"/>
</dbReference>
<reference evidence="6 7" key="1">
    <citation type="submission" date="2019-09" db="EMBL/GenBank/DDBJ databases">
        <authorList>
            <person name="Li Y."/>
        </authorList>
    </citation>
    <scope>NUCLEOTIDE SEQUENCE [LARGE SCALE GENOMIC DNA]</scope>
    <source>
        <strain evidence="6 7">L3-3HA</strain>
    </source>
</reference>
<dbReference type="InterPro" id="IPR050313">
    <property type="entry name" value="Carb_Metab_HTH_regulators"/>
</dbReference>
<evidence type="ECO:0000256" key="1">
    <source>
        <dbReference type="ARBA" id="ARBA00022491"/>
    </source>
</evidence>
<dbReference type="GO" id="GO:0003677">
    <property type="term" value="F:DNA binding"/>
    <property type="evidence" value="ECO:0007669"/>
    <property type="project" value="UniProtKB-KW"/>
</dbReference>
<sequence>MLEETRLHRIRALLTTLNQVSTERVIQHLGVSRETVRRDILKLEAQGVLRRVHGGIVAAGPEPEPPLSVRSTVREKEKQAIARIAVQQLRAGQTLFIDAGSTTALLADELASMPGMTVITNSLSVALRLSAADDSSTRMHDVILLGGHMGPSSQATRGELTVSELHRYRADVALLSPVGVSSQAGASSFAHHEAAIARAMVQQARSCILLADHSKIGVTSRVAYAALAEIEMLITDASAPASDDFAALRAALRQMIVA</sequence>
<dbReference type="PANTHER" id="PTHR30363:SF4">
    <property type="entry name" value="GLYCEROL-3-PHOSPHATE REGULON REPRESSOR"/>
    <property type="match status" value="1"/>
</dbReference>
<keyword evidence="1" id="KW-0678">Repressor</keyword>
<gene>
    <name evidence="6" type="ORF">FJU30_16825</name>
</gene>
<dbReference type="Pfam" id="PF08220">
    <property type="entry name" value="HTH_DeoR"/>
    <property type="match status" value="1"/>
</dbReference>
<dbReference type="InterPro" id="IPR037171">
    <property type="entry name" value="NagB/RpiA_transferase-like"/>
</dbReference>
<protein>
    <submittedName>
        <fullName evidence="6">DeoR/GlpR transcriptional regulator</fullName>
    </submittedName>
</protein>
<dbReference type="PROSITE" id="PS00894">
    <property type="entry name" value="HTH_DEOR_1"/>
    <property type="match status" value="1"/>
</dbReference>
<dbReference type="Pfam" id="PF00455">
    <property type="entry name" value="DeoRC"/>
    <property type="match status" value="1"/>
</dbReference>
<name>A0A5J5FWD0_9GAMM</name>
<dbReference type="SMART" id="SM00420">
    <property type="entry name" value="HTH_DEOR"/>
    <property type="match status" value="1"/>
</dbReference>
<dbReference type="Gene3D" id="1.10.10.10">
    <property type="entry name" value="Winged helix-like DNA-binding domain superfamily/Winged helix DNA-binding domain"/>
    <property type="match status" value="1"/>
</dbReference>
<dbReference type="EMBL" id="VYKJ01000009">
    <property type="protein sequence ID" value="KAA8998082.1"/>
    <property type="molecule type" value="Genomic_DNA"/>
</dbReference>
<evidence type="ECO:0000313" key="6">
    <source>
        <dbReference type="EMBL" id="KAA8998082.1"/>
    </source>
</evidence>
<dbReference type="SUPFAM" id="SSF46785">
    <property type="entry name" value="Winged helix' DNA-binding domain"/>
    <property type="match status" value="1"/>
</dbReference>
<evidence type="ECO:0000313" key="7">
    <source>
        <dbReference type="Proteomes" id="UP000335415"/>
    </source>
</evidence>
<dbReference type="Gene3D" id="3.40.50.1360">
    <property type="match status" value="1"/>
</dbReference>
<dbReference type="PROSITE" id="PS51000">
    <property type="entry name" value="HTH_DEOR_2"/>
    <property type="match status" value="1"/>
</dbReference>
<dbReference type="RefSeq" id="WP_150436142.1">
    <property type="nucleotide sequence ID" value="NZ_VYKJ01000009.1"/>
</dbReference>
<keyword evidence="4" id="KW-0804">Transcription</keyword>
<dbReference type="PRINTS" id="PR00037">
    <property type="entry name" value="HTHLACR"/>
</dbReference>
<dbReference type="OrthoDB" id="5685843at2"/>
<dbReference type="InterPro" id="IPR036388">
    <property type="entry name" value="WH-like_DNA-bd_sf"/>
</dbReference>
<accession>A0A5J5FWD0</accession>
<keyword evidence="2" id="KW-0805">Transcription regulation</keyword>
<evidence type="ECO:0000256" key="3">
    <source>
        <dbReference type="ARBA" id="ARBA00023125"/>
    </source>
</evidence>
<dbReference type="SUPFAM" id="SSF100950">
    <property type="entry name" value="NagB/RpiA/CoA transferase-like"/>
    <property type="match status" value="1"/>
</dbReference>
<comment type="caution">
    <text evidence="6">The sequence shown here is derived from an EMBL/GenBank/DDBJ whole genome shotgun (WGS) entry which is preliminary data.</text>
</comment>
<keyword evidence="3" id="KW-0238">DNA-binding</keyword>
<organism evidence="6 7">
    <name type="scientific">Affinibrenneria salicis</name>
    <dbReference type="NCBI Taxonomy" id="2590031"/>
    <lineage>
        <taxon>Bacteria</taxon>
        <taxon>Pseudomonadati</taxon>
        <taxon>Pseudomonadota</taxon>
        <taxon>Gammaproteobacteria</taxon>
        <taxon>Enterobacterales</taxon>
        <taxon>Pectobacteriaceae</taxon>
        <taxon>Affinibrenneria</taxon>
    </lineage>
</organism>
<dbReference type="Proteomes" id="UP000335415">
    <property type="component" value="Unassembled WGS sequence"/>
</dbReference>
<proteinExistence type="predicted"/>
<dbReference type="SMART" id="SM01134">
    <property type="entry name" value="DeoRC"/>
    <property type="match status" value="1"/>
</dbReference>
<evidence type="ECO:0000259" key="5">
    <source>
        <dbReference type="PROSITE" id="PS51000"/>
    </source>
</evidence>
<feature type="domain" description="HTH deoR-type" evidence="5">
    <location>
        <begin position="3"/>
        <end position="58"/>
    </location>
</feature>
<dbReference type="InterPro" id="IPR001034">
    <property type="entry name" value="DeoR_HTH"/>
</dbReference>
<dbReference type="GO" id="GO:0003700">
    <property type="term" value="F:DNA-binding transcription factor activity"/>
    <property type="evidence" value="ECO:0007669"/>
    <property type="project" value="InterPro"/>
</dbReference>
<dbReference type="PANTHER" id="PTHR30363">
    <property type="entry name" value="HTH-TYPE TRANSCRIPTIONAL REGULATOR SRLR-RELATED"/>
    <property type="match status" value="1"/>
</dbReference>
<keyword evidence="7" id="KW-1185">Reference proteome</keyword>
<dbReference type="AlphaFoldDB" id="A0A5J5FWD0"/>
<dbReference type="InterPro" id="IPR018356">
    <property type="entry name" value="Tscrpt_reg_HTH_DeoR_CS"/>
</dbReference>
<dbReference type="InterPro" id="IPR014036">
    <property type="entry name" value="DeoR-like_C"/>
</dbReference>
<evidence type="ECO:0000256" key="2">
    <source>
        <dbReference type="ARBA" id="ARBA00023015"/>
    </source>
</evidence>
<evidence type="ECO:0000256" key="4">
    <source>
        <dbReference type="ARBA" id="ARBA00023163"/>
    </source>
</evidence>